<keyword evidence="7" id="KW-0282">Flagellum</keyword>
<name>A0ABR5SG94_9BACT</name>
<dbReference type="InterPro" id="IPR036584">
    <property type="entry name" value="FliS_sf"/>
</dbReference>
<dbReference type="PANTHER" id="PTHR34773">
    <property type="entry name" value="FLAGELLAR SECRETION CHAPERONE FLIS"/>
    <property type="match status" value="1"/>
</dbReference>
<keyword evidence="7" id="KW-0969">Cilium</keyword>
<evidence type="ECO:0000256" key="5">
    <source>
        <dbReference type="ARBA" id="ARBA00023186"/>
    </source>
</evidence>
<dbReference type="InterPro" id="IPR003713">
    <property type="entry name" value="FliS"/>
</dbReference>
<gene>
    <name evidence="7" type="primary">fliS</name>
    <name evidence="7" type="ORF">ASN18_2002</name>
</gene>
<keyword evidence="7" id="KW-0966">Cell projection</keyword>
<comment type="caution">
    <text evidence="7">The sequence shown here is derived from an EMBL/GenBank/DDBJ whole genome shotgun (WGS) entry which is preliminary data.</text>
</comment>
<keyword evidence="5" id="KW-0143">Chaperone</keyword>
<dbReference type="NCBIfam" id="TIGR00208">
    <property type="entry name" value="fliS"/>
    <property type="match status" value="1"/>
</dbReference>
<protein>
    <recommendedName>
        <fullName evidence="6">Flagellar secretion chaperone FliS</fullName>
    </recommendedName>
</protein>
<dbReference type="CDD" id="cd16098">
    <property type="entry name" value="FliS"/>
    <property type="match status" value="1"/>
</dbReference>
<keyword evidence="3 6" id="KW-0963">Cytoplasm</keyword>
<keyword evidence="8" id="KW-1185">Reference proteome</keyword>
<dbReference type="PIRSF" id="PIRSF039090">
    <property type="entry name" value="Flis"/>
    <property type="match status" value="1"/>
</dbReference>
<evidence type="ECO:0000256" key="6">
    <source>
        <dbReference type="PIRNR" id="PIRNR039090"/>
    </source>
</evidence>
<evidence type="ECO:0000256" key="1">
    <source>
        <dbReference type="ARBA" id="ARBA00004514"/>
    </source>
</evidence>
<evidence type="ECO:0000256" key="3">
    <source>
        <dbReference type="ARBA" id="ARBA00022490"/>
    </source>
</evidence>
<dbReference type="RefSeq" id="WP_085052610.1">
    <property type="nucleotide sequence ID" value="NZ_LNQR01000070.1"/>
</dbReference>
<dbReference type="EMBL" id="LNQR01000070">
    <property type="protein sequence ID" value="KWT84075.1"/>
    <property type="molecule type" value="Genomic_DNA"/>
</dbReference>
<reference evidence="7 8" key="1">
    <citation type="submission" date="2015-11" db="EMBL/GenBank/DDBJ databases">
        <authorList>
            <person name="Lin W."/>
        </authorList>
    </citation>
    <scope>NUCLEOTIDE SEQUENCE [LARGE SCALE GENOMIC DNA]</scope>
    <source>
        <strain evidence="7 8">HCH-1</strain>
    </source>
</reference>
<proteinExistence type="inferred from homology"/>
<dbReference type="Proteomes" id="UP000060487">
    <property type="component" value="Unassembled WGS sequence"/>
</dbReference>
<dbReference type="PANTHER" id="PTHR34773:SF1">
    <property type="entry name" value="FLAGELLAR SECRETION CHAPERONE FLIS"/>
    <property type="match status" value="1"/>
</dbReference>
<evidence type="ECO:0000313" key="8">
    <source>
        <dbReference type="Proteomes" id="UP000060487"/>
    </source>
</evidence>
<evidence type="ECO:0000256" key="2">
    <source>
        <dbReference type="ARBA" id="ARBA00008787"/>
    </source>
</evidence>
<evidence type="ECO:0000256" key="4">
    <source>
        <dbReference type="ARBA" id="ARBA00022795"/>
    </source>
</evidence>
<keyword evidence="4 6" id="KW-1005">Bacterial flagellum biogenesis</keyword>
<dbReference type="Pfam" id="PF02561">
    <property type="entry name" value="FliS"/>
    <property type="match status" value="1"/>
</dbReference>
<comment type="subcellular location">
    <subcellularLocation>
        <location evidence="1 6">Cytoplasm</location>
        <location evidence="1 6">Cytosol</location>
    </subcellularLocation>
</comment>
<organism evidence="7 8">
    <name type="scientific">Candidatus Magnetominusculus xianensis</name>
    <dbReference type="NCBI Taxonomy" id="1748249"/>
    <lineage>
        <taxon>Bacteria</taxon>
        <taxon>Pseudomonadati</taxon>
        <taxon>Nitrospirota</taxon>
        <taxon>Nitrospiria</taxon>
        <taxon>Nitrospirales</taxon>
        <taxon>Nitrospiraceae</taxon>
        <taxon>Candidatus Magnetominusculus</taxon>
    </lineage>
</organism>
<evidence type="ECO:0000313" key="7">
    <source>
        <dbReference type="EMBL" id="KWT84075.1"/>
    </source>
</evidence>
<accession>A0ABR5SG94</accession>
<sequence>MTNPAYAKNAYISTDINNLSPLDLVIKLYDGAIGFLSKAVFSIEKKNRPMKIQYLNKTRAIVEELMSSLDMEVGGEVAVNLHDLYTYMLLELTRINSTDSVDKIYHIQELLRTLKSAWVEVKAIVPQSPATLRQHASIH</sequence>
<dbReference type="SUPFAM" id="SSF101116">
    <property type="entry name" value="Flagellar export chaperone FliS"/>
    <property type="match status" value="1"/>
</dbReference>
<dbReference type="Gene3D" id="1.20.120.340">
    <property type="entry name" value="Flagellar protein FliS"/>
    <property type="match status" value="1"/>
</dbReference>
<comment type="similarity">
    <text evidence="2 6">Belongs to the FliS family.</text>
</comment>